<comment type="similarity">
    <text evidence="1 7">Belongs to the D-isomer specific 2-hydroxyacid dehydrogenase family.</text>
</comment>
<dbReference type="FunCoup" id="A0A1W4W5R1">
    <property type="interactions" value="580"/>
</dbReference>
<reference evidence="11" key="1">
    <citation type="submission" date="2025-08" db="UniProtKB">
        <authorList>
            <consortium name="RefSeq"/>
        </authorList>
    </citation>
    <scope>IDENTIFICATION</scope>
    <source>
        <tissue evidence="11">Entire body</tissue>
    </source>
</reference>
<accession>A0A1W4W5R1</accession>
<evidence type="ECO:0000313" key="11">
    <source>
        <dbReference type="RefSeq" id="XP_018319449.1"/>
    </source>
</evidence>
<dbReference type="InterPro" id="IPR029752">
    <property type="entry name" value="D-isomer_DH_CS1"/>
</dbReference>
<dbReference type="KEGG" id="apln:108732942"/>
<keyword evidence="10" id="KW-1185">Reference proteome</keyword>
<organism evidence="10 11">
    <name type="scientific">Agrilus planipennis</name>
    <name type="common">Emerald ash borer</name>
    <name type="synonym">Agrilus marcopoli</name>
    <dbReference type="NCBI Taxonomy" id="224129"/>
    <lineage>
        <taxon>Eukaryota</taxon>
        <taxon>Metazoa</taxon>
        <taxon>Ecdysozoa</taxon>
        <taxon>Arthropoda</taxon>
        <taxon>Hexapoda</taxon>
        <taxon>Insecta</taxon>
        <taxon>Pterygota</taxon>
        <taxon>Neoptera</taxon>
        <taxon>Endopterygota</taxon>
        <taxon>Coleoptera</taxon>
        <taxon>Polyphaga</taxon>
        <taxon>Elateriformia</taxon>
        <taxon>Buprestoidea</taxon>
        <taxon>Buprestidae</taxon>
        <taxon>Agrilinae</taxon>
        <taxon>Agrilus</taxon>
    </lineage>
</organism>
<dbReference type="PROSITE" id="PS00065">
    <property type="entry name" value="D_2_HYDROXYACID_DH_1"/>
    <property type="match status" value="1"/>
</dbReference>
<evidence type="ECO:0000259" key="9">
    <source>
        <dbReference type="Pfam" id="PF02826"/>
    </source>
</evidence>
<dbReference type="AlphaFoldDB" id="A0A1W4W5R1"/>
<dbReference type="InParanoid" id="A0A1W4W5R1"/>
<dbReference type="InterPro" id="IPR036291">
    <property type="entry name" value="NAD(P)-bd_dom_sf"/>
</dbReference>
<evidence type="ECO:0000256" key="2">
    <source>
        <dbReference type="ARBA" id="ARBA00011881"/>
    </source>
</evidence>
<dbReference type="GeneID" id="108732942"/>
<dbReference type="InterPro" id="IPR006140">
    <property type="entry name" value="D-isomer_DH_NAD-bd"/>
</dbReference>
<evidence type="ECO:0000256" key="7">
    <source>
        <dbReference type="RuleBase" id="RU003719"/>
    </source>
</evidence>
<feature type="domain" description="D-isomer specific 2-hydroxyacid dehydrogenase NAD-binding" evidence="9">
    <location>
        <begin position="109"/>
        <end position="285"/>
    </location>
</feature>
<dbReference type="PANTHER" id="PTHR42938:SF22">
    <property type="entry name" value="D-3-PHOSPHOGLYCERATE DEHYDROGENASE"/>
    <property type="match status" value="1"/>
</dbReference>
<proteinExistence type="inferred from homology"/>
<dbReference type="GO" id="GO:0051287">
    <property type="term" value="F:NAD binding"/>
    <property type="evidence" value="ECO:0007669"/>
    <property type="project" value="InterPro"/>
</dbReference>
<dbReference type="RefSeq" id="XP_018319449.1">
    <property type="nucleotide sequence ID" value="XM_018463947.2"/>
</dbReference>
<keyword evidence="3" id="KW-0597">Phosphoprotein</keyword>
<keyword evidence="6" id="KW-0520">NAD</keyword>
<comment type="subunit">
    <text evidence="2">Homotetramer.</text>
</comment>
<dbReference type="SUPFAM" id="SSF52283">
    <property type="entry name" value="Formate/glycerate dehydrogenase catalytic domain-like"/>
    <property type="match status" value="1"/>
</dbReference>
<dbReference type="GO" id="GO:0004617">
    <property type="term" value="F:phosphoglycerate dehydrogenase activity"/>
    <property type="evidence" value="ECO:0007669"/>
    <property type="project" value="TreeGrafter"/>
</dbReference>
<dbReference type="CDD" id="cd12173">
    <property type="entry name" value="PGDH_4"/>
    <property type="match status" value="1"/>
</dbReference>
<feature type="domain" description="D-isomer specific 2-hydroxyacid dehydrogenase catalytic" evidence="8">
    <location>
        <begin position="6"/>
        <end position="307"/>
    </location>
</feature>
<evidence type="ECO:0000256" key="3">
    <source>
        <dbReference type="ARBA" id="ARBA00022553"/>
    </source>
</evidence>
<evidence type="ECO:0000313" key="10">
    <source>
        <dbReference type="Proteomes" id="UP000192223"/>
    </source>
</evidence>
<keyword evidence="4" id="KW-0007">Acetylation</keyword>
<dbReference type="OrthoDB" id="1621027at2759"/>
<evidence type="ECO:0000256" key="6">
    <source>
        <dbReference type="ARBA" id="ARBA00023027"/>
    </source>
</evidence>
<keyword evidence="5 7" id="KW-0560">Oxidoreductase</keyword>
<dbReference type="PANTHER" id="PTHR42938">
    <property type="entry name" value="FORMATE DEHYDROGENASE 1"/>
    <property type="match status" value="1"/>
</dbReference>
<dbReference type="Gene3D" id="3.40.50.720">
    <property type="entry name" value="NAD(P)-binding Rossmann-like Domain"/>
    <property type="match status" value="2"/>
</dbReference>
<dbReference type="Pfam" id="PF00389">
    <property type="entry name" value="2-Hacid_dh"/>
    <property type="match status" value="1"/>
</dbReference>
<evidence type="ECO:0000259" key="8">
    <source>
        <dbReference type="Pfam" id="PF00389"/>
    </source>
</evidence>
<gene>
    <name evidence="11" type="primary">LOC108732942</name>
</gene>
<evidence type="ECO:0000256" key="1">
    <source>
        <dbReference type="ARBA" id="ARBA00005854"/>
    </source>
</evidence>
<dbReference type="Pfam" id="PF02826">
    <property type="entry name" value="2-Hacid_dh_C"/>
    <property type="match status" value="1"/>
</dbReference>
<evidence type="ECO:0000256" key="4">
    <source>
        <dbReference type="ARBA" id="ARBA00022990"/>
    </source>
</evidence>
<dbReference type="STRING" id="224129.A0A1W4W5R1"/>
<dbReference type="FunFam" id="3.40.50.720:FF:000021">
    <property type="entry name" value="D-3-phosphoglycerate dehydrogenase"/>
    <property type="match status" value="1"/>
</dbReference>
<evidence type="ECO:0000256" key="5">
    <source>
        <dbReference type="ARBA" id="ARBA00023002"/>
    </source>
</evidence>
<protein>
    <submittedName>
        <fullName evidence="11">D-3-phosphoglycerate dehydrogenase</fullName>
    </submittedName>
</protein>
<dbReference type="InterPro" id="IPR006139">
    <property type="entry name" value="D-isomer_2_OHA_DH_cat_dom"/>
</dbReference>
<dbReference type="Proteomes" id="UP000192223">
    <property type="component" value="Unplaced"/>
</dbReference>
<name>A0A1W4W5R1_AGRPL</name>
<sequence length="331" mass="35727">MKIEKVFVADAVDKSCVDLLKENGIDVVCKYKLSKEQLIQEIPNYDGLIVRSDTKVSRDVIEAGQKLKVIGRAGAGVDNIDVTASTEKNILVLNTPGGNAISACELTCTLIANLSRNVVPATASLKAGRWDRKLYSGHELYGKTLAIVGLGRIGREVATRMQAFGMKTIGYDPLVNSEDAAKFGVEFLELDQLWPRADYITVHVPLIPQTRNLINDKVFSVSKKGVRVVNVARGGIIDENALLKALEDGRCGGAALDVYEQEPPTDSVTLKLIQHPKVVATPHLGASTAEAQVRVAVEIAEQFVALTGKNPIYSNISGVVNNAVLKNVKIN</sequence>
<dbReference type="SUPFAM" id="SSF51735">
    <property type="entry name" value="NAD(P)-binding Rossmann-fold domains"/>
    <property type="match status" value="1"/>
</dbReference>